<evidence type="ECO:0000256" key="3">
    <source>
        <dbReference type="ARBA" id="ARBA00022679"/>
    </source>
</evidence>
<feature type="region of interest" description="Disordered" evidence="4">
    <location>
        <begin position="106"/>
        <end position="133"/>
    </location>
</feature>
<dbReference type="InterPro" id="IPR029044">
    <property type="entry name" value="Nucleotide-diphossugar_trans"/>
</dbReference>
<keyword evidence="3" id="KW-0808">Transferase</keyword>
<reference evidence="5" key="1">
    <citation type="submission" date="2021-03" db="EMBL/GenBank/DDBJ databases">
        <authorList>
            <consortium name="Genoscope - CEA"/>
            <person name="William W."/>
        </authorList>
    </citation>
    <scope>NUCLEOTIDE SEQUENCE</scope>
    <source>
        <strain evidence="5">Doubled-haploid Pahang</strain>
    </source>
</reference>
<organism evidence="5">
    <name type="scientific">Musa acuminata subsp. malaccensis</name>
    <name type="common">Wild banana</name>
    <name type="synonym">Musa malaccensis</name>
    <dbReference type="NCBI Taxonomy" id="214687"/>
    <lineage>
        <taxon>Eukaryota</taxon>
        <taxon>Viridiplantae</taxon>
        <taxon>Streptophyta</taxon>
        <taxon>Embryophyta</taxon>
        <taxon>Tracheophyta</taxon>
        <taxon>Spermatophyta</taxon>
        <taxon>Magnoliopsida</taxon>
        <taxon>Liliopsida</taxon>
        <taxon>Zingiberales</taxon>
        <taxon>Musaceae</taxon>
        <taxon>Musa</taxon>
    </lineage>
</organism>
<name>A0A8D7AAM7_MUSAM</name>
<sequence length="309" mass="33086">MTLDAAYLRGSLAGVLSMLRHSACPESTVFDFLATCPGRFQSALAASFPSLSFAVYRFDPALVRGRIFSSVRSALDRPLNHARIYLVDILPRSVRRVIYFDLTSSSSTTSAACGPPTSLQTTSSRPPSTATPTSPLLHRAVLVRSGVPRRPHRPPTPALLLQHRGHGHGPQPVAHEGLHPEARSLDGGAEAKGADLRARLAAAVPAGVRGRGQEGGAPMEPARSGRRQRRGAVPGPPPGPGEPASLEWQGQAVAPPRRRSPLPHRRALGPLRPPPPRVPRRPLRQQLAPLPGLRRRWRIHPPVGSAPGP</sequence>
<dbReference type="PANTHER" id="PTHR13778:SF13">
    <property type="entry name" value="GALACTURONOSYLTRANSFERASE-LIKE 3-RELATED"/>
    <property type="match status" value="1"/>
</dbReference>
<proteinExistence type="predicted"/>
<feature type="region of interest" description="Disordered" evidence="4">
    <location>
        <begin position="204"/>
        <end position="309"/>
    </location>
</feature>
<dbReference type="GO" id="GO:0016757">
    <property type="term" value="F:glycosyltransferase activity"/>
    <property type="evidence" value="ECO:0007669"/>
    <property type="project" value="UniProtKB-KW"/>
</dbReference>
<feature type="region of interest" description="Disordered" evidence="4">
    <location>
        <begin position="147"/>
        <end position="186"/>
    </location>
</feature>
<feature type="compositionally biased region" description="Low complexity" evidence="4">
    <location>
        <begin position="121"/>
        <end position="133"/>
    </location>
</feature>
<evidence type="ECO:0000256" key="1">
    <source>
        <dbReference type="ARBA" id="ARBA00004877"/>
    </source>
</evidence>
<accession>A0A8D7AAM7</accession>
<comment type="pathway">
    <text evidence="1">Glycan metabolism; pectin biosynthesis.</text>
</comment>
<dbReference type="EMBL" id="HG996469">
    <property type="protein sequence ID" value="CAG1844080.1"/>
    <property type="molecule type" value="Genomic_DNA"/>
</dbReference>
<protein>
    <submittedName>
        <fullName evidence="5">(wild Malaysian banana) hypothetical protein</fullName>
    </submittedName>
</protein>
<keyword evidence="2" id="KW-0328">Glycosyltransferase</keyword>
<feature type="compositionally biased region" description="Basic residues" evidence="4">
    <location>
        <begin position="256"/>
        <end position="267"/>
    </location>
</feature>
<evidence type="ECO:0000256" key="2">
    <source>
        <dbReference type="ARBA" id="ARBA00022676"/>
    </source>
</evidence>
<dbReference type="AlphaFoldDB" id="A0A8D7AAM7"/>
<evidence type="ECO:0000313" key="5">
    <source>
        <dbReference type="EMBL" id="CAG1844080.1"/>
    </source>
</evidence>
<evidence type="ECO:0000256" key="4">
    <source>
        <dbReference type="SAM" id="MobiDB-lite"/>
    </source>
</evidence>
<dbReference type="PANTHER" id="PTHR13778">
    <property type="entry name" value="GLYCOSYLTRANSFERASE 8 DOMAIN-CONTAINING PROTEIN"/>
    <property type="match status" value="1"/>
</dbReference>
<dbReference type="SUPFAM" id="SSF53448">
    <property type="entry name" value="Nucleotide-diphospho-sugar transferases"/>
    <property type="match status" value="1"/>
</dbReference>
<gene>
    <name evidence="5" type="ORF">GSMUA_138750.1</name>
</gene>
<dbReference type="InterPro" id="IPR050748">
    <property type="entry name" value="Glycosyltrans_8_dom-fam"/>
</dbReference>